<dbReference type="SMART" id="SM00825">
    <property type="entry name" value="PKS_KS"/>
    <property type="match status" value="2"/>
</dbReference>
<organism evidence="18 19">
    <name type="scientific">Actinophytocola oryzae</name>
    <dbReference type="NCBI Taxonomy" id="502181"/>
    <lineage>
        <taxon>Bacteria</taxon>
        <taxon>Bacillati</taxon>
        <taxon>Actinomycetota</taxon>
        <taxon>Actinomycetes</taxon>
        <taxon>Pseudonocardiales</taxon>
        <taxon>Pseudonocardiaceae</taxon>
    </lineage>
</organism>
<dbReference type="InterPro" id="IPR049900">
    <property type="entry name" value="PKS_mFAS_DH"/>
</dbReference>
<dbReference type="PROSITE" id="PS00012">
    <property type="entry name" value="PHOSPHOPANTETHEINE"/>
    <property type="match status" value="1"/>
</dbReference>
<dbReference type="Pfam" id="PF21089">
    <property type="entry name" value="PKS_DH_N"/>
    <property type="match status" value="1"/>
</dbReference>
<comment type="cofactor">
    <cofactor evidence="1">
        <name>pantetheine 4'-phosphate</name>
        <dbReference type="ChEBI" id="CHEBI:47942"/>
    </cofactor>
</comment>
<comment type="pathway">
    <text evidence="11">Antibiotic biosynthesis; erythromycin biosynthesis.</text>
</comment>
<dbReference type="PANTHER" id="PTHR43775">
    <property type="entry name" value="FATTY ACID SYNTHASE"/>
    <property type="match status" value="1"/>
</dbReference>
<dbReference type="Gene3D" id="3.30.70.3290">
    <property type="match status" value="2"/>
</dbReference>
<keyword evidence="7" id="KW-0511">Multifunctional enzyme</keyword>
<evidence type="ECO:0000256" key="3">
    <source>
        <dbReference type="ARBA" id="ARBA00022553"/>
    </source>
</evidence>
<dbReference type="Gene3D" id="3.10.129.110">
    <property type="entry name" value="Polyketide synthase dehydratase"/>
    <property type="match status" value="1"/>
</dbReference>
<sequence length="3237" mass="336027">MASSEKIAEALRESLKDANRLRGLNRELTARHREPVAVVGMACRFPGGVSSPEELWALVASGGDAITPFPSDRGWPDLFDPDPGRAGRSCVREGGFLADAAGFDAEFFGISPREAVAMDPQQRVFLEVCWEAVEHAGLAPGSLAGSRTGVFAGVSTQGYGGSAGSSEEAEGYVLTGNAASVVSGRVSYVLGLAGPAVSVDTACSSSLVSLHLAVQALRNGDCALALAGGVTVMATPGVFVGFSRQRGLAADGRCKPFAAAADGIGLAEGAGVVVLARLSDARRDGLPILAVVRGSSVNQDGTSSGLSAPNGPAQERVIRQALANAGLGPADVDAVEAHGTGTRLGDPIEARAVSATYGQGRATPLWLGSVKSNIGHTQAAAGVAGVIKMVMALRENVLPRTLHVDEPTPHVDWSAGAVELLTSPRAWPDRDRPRRFGVSSFGVSGTNAHVVFEEAPRAVVAPRPDVPSLWVLSGRSGEALRAQAGRLKSWVDSRPDLSAQDVGLSLATTRSHFGHRAAVVGDRDALVTGLTDLSRATVGRAAADAARPVFVFPGQGSQWVGMAAELLDVYPAFAARMGECAEALEPYVDWTLPDVLHGELDRVEVVQPVLWAVMVSLAGLWRSFGVEPAAVVGHSQGEIAAACVAGALSLEDGARVVALRSRALRDLSGGMVSIPLPAGEVRDWLGDGVSIAAVNGPGSVVASGEVAAVVALSDRLRAAGVDARRLAVDYAAHSAQVGPVRDELSTALSAIRPRSSEVPFVSTVTGAVFDTAGLDARYWFDNLREPVRFADATRAVLAEGHRVLLEVGPHPVLSLGMQQTLDEAGITATLLATLRRDDGGRHRMLTALGQAYVAGVMPDWDAVFAGDDARRVRLPTYAFQHRPYWLTPPMPSAPGHPLLDTAVDLADDQGTVLTGRLSAATHPWLAGHTVLGSVVAPGTLLVELAWQAGERVGCARLDELVLRSPLVLPEQGEVRVQVRVGADDTGRRPVSVHTQREGHDWRCHATGVVGAATRPVDLEAWPPAGAEAVDVAPVYDVLAGRGFAYGPVFQCLTAAWRRGDEVFAEVALPDGVDVDGYGIHPALLDSAMHAFAYVASGAQSGTRLPFAWTGVSLYAVGATASRVRVAPATSGDGAVSIVVADGSGAPVAAVDSLVFRPVDTDQLVAPAVGHDSLLHLDWVPADTDGVAGTEGWAVLGPHDLGLDLPVYPDLDALAGARVAPTTVVFDLSREDTPVGTTLTLLRSWLAESALDGSRLVLVTRGAVPVGDEAPDLAAASAWGLTRSAQVEHPGRFVLVDTDDTADVEPSTVAAAVDSGEPQCAIRAGAVFVPRLTPVAGRGTAPEIDPDGTVLITGGLGLLGAETARHLVAEYGVRRLVLAGRRGADTPGAPDLAAELTAGGADVRVVACDVADRSAVAALLASIPDEHPLTGVVHAAGVLDDGVVETLTPDRLATVCRPKADGAWHLHELTKDRPLALFVLFSSLAGILGAAGQGGYAAANAYQDALARYRAAAGLPATSIAWGLWDRPSELTGRLGAADRARQRRTGMSGLSVADGLALFDRAVTAGHPVVAAARLDRAALHERGIGDGPPPLFRALLRTRPRQATNRAGTPSLTARLAALPHAERDRAVLALVRQEAAAVLGHVDDRAIDPGRAFRESGFDSLTAVEFRNRLAALTGLRLPATLVFDHPNPLALSRHVLGRLSGARTADAPASVAATGDPVAVVGMSCRLPGGVSSPEDLWDLVVSGGDAVGPFPDDRGWDLETLFDPDPGRAGTSYVREGGFLADAAGFDAEFFGISPREALAMDPQQRLLLELSWEALERAGFDPRSLAGSPTGVFAGVMYHDYLEGLREVPAELEGYVGNGNAGSVVSGRVAYALGLEGPALSVDTACSSSLVAVHLAAQSLRSGECSLALAGGVTVMATPGPFVGFSRQRGLAVDGRCKSFAAAADGTGLSEGVGMLVLERLSDARRNGHPVLAVLRGSAVNQDGASNGLSAPNGPSQERVIRQALTAAGLSGVDVDAVEAHGTGTRLGDPIEAQAVLATYGQDRDEPLWLGSVKSNIGHTQATAGVAGVIKMVMALRHGVLPRTLFVDEPTPHVDWSAGAVELLTTQCAWPERDRPRRFAVSSFGASGTNAHAVFEQPPVVEPGRAAGGDGVWLLSARTEDGLRAQASRLREHVTAHPELGVADVGHSLATTRTHFSQRAAVSGGRSALLAGLAAIADGGSGAGVVRGTALADRPVFVFPGQGSQWVGMAVDLMDAFPVFAARMGECAAALESHVSWSLAEVLGDEEALGRVDVVQPVLWAVMVSLAHLWQSFGVRPAAVVGHSQGEIAAACVAGALSLQDGARVVALRGKALRGLSGGMASVPLSENETLAWLRTEDGLSVAAVNGPRSVVVSGEVAPLGKLLEQLHAAGVDARRIAVDYAAHSARVDQVREELLTALTGTDPRPSEVPFVSTVTGEVLDTTALDARYWFDNLRDQVRFEDATRTVLAKGHQVLLEVSPHPVLSLAMQQTLDDTGVPGNPLATLRRDDGGRARMLTALAGAHCAGVEVDWRQVHPGARVVDLPTYAFQRERYWLPGGGDRSVMASWRYVVEWVRLTAGPGSVGGRWLVAVPSGVVDPRVSVCVDALRARGVEVVWVEVDCTVPDRIGGYLPDVRVDGVLSFLAFDDRWLLGGVPAGLAANVGLLRAFGDVARMWWVTAGAVSTGSGDALTCPARSMVWGLGRVAALEYPAAWGGLVDLPAVVDGVAAERFVGVLGGVAGEDQVAVRPAGVFGRRLVRAPGRGVGVWRPRGTVLVTGGTGALGRRVARWLVGNGAEHVVLLSRRGVAAQGVAELRAEFGGLVSVVACDVTDRDALARVLAEYPPSGVVHAAGVGASVLLSGTGPAELGEVLAAKVVGALNLHELLRGVPLDAFVLFSSGAGVWGSGGQGGYAAGNAYLDGLAEFRRSLGLPALSVAWGMWAGGGMVDGVGVDRLVRHGVMPMDPGVAVAVLGQAVGLGEAHVVVADIDWPRFVSAFTSGRPSALLADLPAVAGVAAAVSPGESLHDRIAGRTTADQDRLLLELVRREAAGILGHPGADAVAPGRAFRDMGFDSLTAVELRNRLNALSGLSLPATFVFDHPNPAALATALRTRLAGGAGRTIVASDLDRVEKLLNGLRPDDQEFTEGMARIEAMLRRGRRRLERAGDPPTGDLIDRIDGATDDEIFGYIGAEFGITAVRDADRTTSGEAGSDD</sequence>
<dbReference type="Pfam" id="PF22953">
    <property type="entry name" value="SpnB_Rossmann"/>
    <property type="match status" value="1"/>
</dbReference>
<dbReference type="InterPro" id="IPR006162">
    <property type="entry name" value="Ppantetheine_attach_site"/>
</dbReference>
<dbReference type="Gene3D" id="3.40.50.720">
    <property type="entry name" value="NAD(P)-binding Rossmann-like Domain"/>
    <property type="match status" value="2"/>
</dbReference>
<dbReference type="Pfam" id="PF08659">
    <property type="entry name" value="KR"/>
    <property type="match status" value="2"/>
</dbReference>
<dbReference type="SUPFAM" id="SSF55048">
    <property type="entry name" value="Probable ACP-binding domain of malonyl-CoA ACP transacylase"/>
    <property type="match status" value="2"/>
</dbReference>
<dbReference type="GO" id="GO:0047879">
    <property type="term" value="F:erythronolide synthase activity"/>
    <property type="evidence" value="ECO:0007669"/>
    <property type="project" value="UniProtKB-EC"/>
</dbReference>
<dbReference type="PROSITE" id="PS50075">
    <property type="entry name" value="CARRIER"/>
    <property type="match status" value="2"/>
</dbReference>
<evidence type="ECO:0000256" key="5">
    <source>
        <dbReference type="ARBA" id="ARBA00022737"/>
    </source>
</evidence>
<feature type="domain" description="Carrier" evidence="15">
    <location>
        <begin position="3063"/>
        <end position="3138"/>
    </location>
</feature>
<evidence type="ECO:0000256" key="7">
    <source>
        <dbReference type="ARBA" id="ARBA00023268"/>
    </source>
</evidence>
<dbReference type="InterPro" id="IPR016039">
    <property type="entry name" value="Thiolase-like"/>
</dbReference>
<dbReference type="SMART" id="SM00822">
    <property type="entry name" value="PKS_KR"/>
    <property type="match status" value="2"/>
</dbReference>
<dbReference type="GO" id="GO:0006633">
    <property type="term" value="P:fatty acid biosynthetic process"/>
    <property type="evidence" value="ECO:0007669"/>
    <property type="project" value="InterPro"/>
</dbReference>
<evidence type="ECO:0000256" key="6">
    <source>
        <dbReference type="ARBA" id="ARBA00023194"/>
    </source>
</evidence>
<dbReference type="PANTHER" id="PTHR43775:SF51">
    <property type="entry name" value="INACTIVE PHENOLPHTHIOCEROL SYNTHESIS POLYKETIDE SYNTHASE TYPE I PKS1-RELATED"/>
    <property type="match status" value="1"/>
</dbReference>
<dbReference type="SMART" id="SM00827">
    <property type="entry name" value="PKS_AT"/>
    <property type="match status" value="2"/>
</dbReference>
<dbReference type="RefSeq" id="WP_133904472.1">
    <property type="nucleotide sequence ID" value="NZ_SOCP01000007.1"/>
</dbReference>
<evidence type="ECO:0000256" key="11">
    <source>
        <dbReference type="ARBA" id="ARBA00060622"/>
    </source>
</evidence>
<evidence type="ECO:0000256" key="4">
    <source>
        <dbReference type="ARBA" id="ARBA00022679"/>
    </source>
</evidence>
<feature type="domain" description="Carrier" evidence="15">
    <location>
        <begin position="1627"/>
        <end position="1702"/>
    </location>
</feature>
<dbReference type="GO" id="GO:0033068">
    <property type="term" value="P:macrolide biosynthetic process"/>
    <property type="evidence" value="ECO:0007669"/>
    <property type="project" value="UniProtKB-ARBA"/>
</dbReference>
<keyword evidence="2" id="KW-0596">Phosphopantetheine</keyword>
<dbReference type="SUPFAM" id="SSF51735">
    <property type="entry name" value="NAD(P)-binding Rossmann-fold domains"/>
    <property type="match status" value="4"/>
</dbReference>
<dbReference type="FunFam" id="3.40.47.10:FF:000019">
    <property type="entry name" value="Polyketide synthase type I"/>
    <property type="match status" value="2"/>
</dbReference>
<dbReference type="InterPro" id="IPR055123">
    <property type="entry name" value="SpnB-like_Rossmann"/>
</dbReference>
<evidence type="ECO:0000313" key="18">
    <source>
        <dbReference type="EMBL" id="TDV49773.1"/>
    </source>
</evidence>
<dbReference type="InterPro" id="IPR020841">
    <property type="entry name" value="PKS_Beta-ketoAc_synthase_dom"/>
</dbReference>
<dbReference type="OrthoDB" id="9778690at2"/>
<dbReference type="SUPFAM" id="SSF52151">
    <property type="entry name" value="FabD/lysophospholipase-like"/>
    <property type="match status" value="2"/>
</dbReference>
<evidence type="ECO:0000256" key="1">
    <source>
        <dbReference type="ARBA" id="ARBA00001957"/>
    </source>
</evidence>
<evidence type="ECO:0000259" key="17">
    <source>
        <dbReference type="PROSITE" id="PS52019"/>
    </source>
</evidence>
<dbReference type="PROSITE" id="PS00606">
    <property type="entry name" value="KS3_1"/>
    <property type="match status" value="2"/>
</dbReference>
<dbReference type="InterPro" id="IPR014043">
    <property type="entry name" value="Acyl_transferase_dom"/>
</dbReference>
<evidence type="ECO:0000259" key="15">
    <source>
        <dbReference type="PROSITE" id="PS50075"/>
    </source>
</evidence>
<dbReference type="CDD" id="cd08956">
    <property type="entry name" value="KR_3_FAS_SDR_x"/>
    <property type="match status" value="1"/>
</dbReference>
<dbReference type="Pfam" id="PF00109">
    <property type="entry name" value="ketoacyl-synt"/>
    <property type="match status" value="2"/>
</dbReference>
<dbReference type="InterPro" id="IPR036291">
    <property type="entry name" value="NAD(P)-bd_dom_sf"/>
</dbReference>
<dbReference type="PROSITE" id="PS52004">
    <property type="entry name" value="KS3_2"/>
    <property type="match status" value="2"/>
</dbReference>
<dbReference type="InterPro" id="IPR032821">
    <property type="entry name" value="PKS_assoc"/>
</dbReference>
<dbReference type="InterPro" id="IPR015083">
    <property type="entry name" value="NorB/c/GfsB-D-like_docking"/>
</dbReference>
<dbReference type="InterPro" id="IPR014030">
    <property type="entry name" value="Ketoacyl_synth_N"/>
</dbReference>
<dbReference type="InterPro" id="IPR013968">
    <property type="entry name" value="PKS_KR"/>
</dbReference>
<dbReference type="CDD" id="cd08952">
    <property type="entry name" value="KR_1_SDR_x"/>
    <property type="match status" value="1"/>
</dbReference>
<dbReference type="InterPro" id="IPR049551">
    <property type="entry name" value="PKS_DH_C"/>
</dbReference>
<dbReference type="SMART" id="SM01294">
    <property type="entry name" value="PKS_PP_betabranch"/>
    <property type="match status" value="2"/>
</dbReference>
<dbReference type="Gene3D" id="1.10.1200.10">
    <property type="entry name" value="ACP-like"/>
    <property type="match status" value="2"/>
</dbReference>
<feature type="domain" description="Ketosynthase family 3 (KS3)" evidence="16">
    <location>
        <begin position="1718"/>
        <end position="2142"/>
    </location>
</feature>
<evidence type="ECO:0000259" key="16">
    <source>
        <dbReference type="PROSITE" id="PS52004"/>
    </source>
</evidence>
<keyword evidence="3" id="KW-0597">Phosphoprotein</keyword>
<dbReference type="Proteomes" id="UP000294927">
    <property type="component" value="Unassembled WGS sequence"/>
</dbReference>
<dbReference type="InterPro" id="IPR014031">
    <property type="entry name" value="Ketoacyl_synth_C"/>
</dbReference>
<comment type="caution">
    <text evidence="18">The sequence shown here is derived from an EMBL/GenBank/DDBJ whole genome shotgun (WGS) entry which is preliminary data.</text>
</comment>
<dbReference type="Pfam" id="PF08990">
    <property type="entry name" value="Docking"/>
    <property type="match status" value="1"/>
</dbReference>
<comment type="catalytic activity">
    <reaction evidence="9">
        <text>6 (S)-methylmalonyl-CoA + propanoyl-CoA + 6 NADPH + 12 H(+) = 6-deoxyerythronolide B + 6 CO2 + 6 NADP(+) + 7 CoA + H2O</text>
        <dbReference type="Rhea" id="RHEA:23068"/>
        <dbReference type="ChEBI" id="CHEBI:15377"/>
        <dbReference type="ChEBI" id="CHEBI:15378"/>
        <dbReference type="ChEBI" id="CHEBI:16089"/>
        <dbReference type="ChEBI" id="CHEBI:16526"/>
        <dbReference type="ChEBI" id="CHEBI:57287"/>
        <dbReference type="ChEBI" id="CHEBI:57327"/>
        <dbReference type="ChEBI" id="CHEBI:57392"/>
        <dbReference type="ChEBI" id="CHEBI:57783"/>
        <dbReference type="ChEBI" id="CHEBI:58349"/>
        <dbReference type="EC" id="2.3.1.94"/>
    </reaction>
</comment>
<dbReference type="SMART" id="SM00823">
    <property type="entry name" value="PKS_PP"/>
    <property type="match status" value="2"/>
</dbReference>
<evidence type="ECO:0000256" key="8">
    <source>
        <dbReference type="ARBA" id="ARBA00023315"/>
    </source>
</evidence>
<dbReference type="InterPro" id="IPR020807">
    <property type="entry name" value="PKS_DH"/>
</dbReference>
<dbReference type="Pfam" id="PF14765">
    <property type="entry name" value="PS-DH"/>
    <property type="match status" value="1"/>
</dbReference>
<name>A0A4R7VJY9_9PSEU</name>
<gene>
    <name evidence="18" type="ORF">CLV71_107117</name>
</gene>
<dbReference type="FunFam" id="3.40.366.10:FF:000002">
    <property type="entry name" value="Probable polyketide synthase 2"/>
    <property type="match status" value="2"/>
</dbReference>
<keyword evidence="19" id="KW-1185">Reference proteome</keyword>
<dbReference type="PROSITE" id="PS52019">
    <property type="entry name" value="PKS_MFAS_DH"/>
    <property type="match status" value="1"/>
</dbReference>
<accession>A0A4R7VJY9</accession>
<feature type="domain" description="PKS/mFAS DH" evidence="17">
    <location>
        <begin position="896"/>
        <end position="1164"/>
    </location>
</feature>
<dbReference type="InterPro" id="IPR049552">
    <property type="entry name" value="PKS_DH_N"/>
</dbReference>
<dbReference type="InterPro" id="IPR016035">
    <property type="entry name" value="Acyl_Trfase/lysoPLipase"/>
</dbReference>
<dbReference type="SMART" id="SM00826">
    <property type="entry name" value="PKS_DH"/>
    <property type="match status" value="1"/>
</dbReference>
<dbReference type="Pfam" id="PF00550">
    <property type="entry name" value="PP-binding"/>
    <property type="match status" value="2"/>
</dbReference>
<dbReference type="Gene3D" id="3.40.366.10">
    <property type="entry name" value="Malonyl-Coenzyme A Acyl Carrier Protein, domain 2"/>
    <property type="match status" value="2"/>
</dbReference>
<keyword evidence="5" id="KW-0677">Repeat</keyword>
<evidence type="ECO:0000256" key="13">
    <source>
        <dbReference type="ARBA" id="ARBA00066981"/>
    </source>
</evidence>
<dbReference type="GO" id="GO:0004312">
    <property type="term" value="F:fatty acid synthase activity"/>
    <property type="evidence" value="ECO:0007669"/>
    <property type="project" value="TreeGrafter"/>
</dbReference>
<proteinExistence type="predicted"/>
<evidence type="ECO:0000256" key="12">
    <source>
        <dbReference type="ARBA" id="ARBA00063272"/>
    </source>
</evidence>
<evidence type="ECO:0000313" key="19">
    <source>
        <dbReference type="Proteomes" id="UP000294927"/>
    </source>
</evidence>
<evidence type="ECO:0000256" key="9">
    <source>
        <dbReference type="ARBA" id="ARBA00052442"/>
    </source>
</evidence>
<evidence type="ECO:0000256" key="14">
    <source>
        <dbReference type="PROSITE-ProRule" id="PRU01363"/>
    </source>
</evidence>
<evidence type="ECO:0000256" key="2">
    <source>
        <dbReference type="ARBA" id="ARBA00022450"/>
    </source>
</evidence>
<dbReference type="InterPro" id="IPR042104">
    <property type="entry name" value="PKS_dehydratase_sf"/>
</dbReference>
<feature type="domain" description="Ketosynthase family 3 (KS3)" evidence="16">
    <location>
        <begin position="33"/>
        <end position="454"/>
    </location>
</feature>
<dbReference type="InterPro" id="IPR050091">
    <property type="entry name" value="PKS_NRPS_Biosynth_Enz"/>
</dbReference>
<keyword evidence="8" id="KW-0012">Acyltransferase</keyword>
<reference evidence="18 19" key="1">
    <citation type="submission" date="2019-03" db="EMBL/GenBank/DDBJ databases">
        <title>Genomic Encyclopedia of Archaeal and Bacterial Type Strains, Phase II (KMG-II): from individual species to whole genera.</title>
        <authorList>
            <person name="Goeker M."/>
        </authorList>
    </citation>
    <scope>NUCLEOTIDE SEQUENCE [LARGE SCALE GENOMIC DNA]</scope>
    <source>
        <strain evidence="18 19">DSM 45499</strain>
    </source>
</reference>
<feature type="region of interest" description="N-terminal hotdog fold" evidence="14">
    <location>
        <begin position="896"/>
        <end position="1016"/>
    </location>
</feature>
<protein>
    <recommendedName>
        <fullName evidence="13">6-deoxyerythronolide-B synthase</fullName>
        <ecNumber evidence="13">2.3.1.94</ecNumber>
    </recommendedName>
</protein>
<feature type="region of interest" description="C-terminal hotdog fold" evidence="14">
    <location>
        <begin position="1026"/>
        <end position="1164"/>
    </location>
</feature>
<dbReference type="Pfam" id="PF00698">
    <property type="entry name" value="Acyl_transf_1"/>
    <property type="match status" value="2"/>
</dbReference>
<dbReference type="CDD" id="cd00833">
    <property type="entry name" value="PKS"/>
    <property type="match status" value="2"/>
</dbReference>
<dbReference type="Gene3D" id="3.40.47.10">
    <property type="match status" value="2"/>
</dbReference>
<dbReference type="EMBL" id="SOCP01000007">
    <property type="protein sequence ID" value="TDV49773.1"/>
    <property type="molecule type" value="Genomic_DNA"/>
</dbReference>
<dbReference type="GO" id="GO:0031177">
    <property type="term" value="F:phosphopantetheine binding"/>
    <property type="evidence" value="ECO:0007669"/>
    <property type="project" value="InterPro"/>
</dbReference>
<feature type="active site" description="Proton donor; for dehydratase activity" evidence="14">
    <location>
        <position position="1085"/>
    </location>
</feature>
<evidence type="ECO:0000256" key="10">
    <source>
        <dbReference type="ARBA" id="ARBA00060158"/>
    </source>
</evidence>
<dbReference type="SUPFAM" id="SSF47336">
    <property type="entry name" value="ACP-like"/>
    <property type="match status" value="2"/>
</dbReference>
<dbReference type="GO" id="GO:0004315">
    <property type="term" value="F:3-oxoacyl-[acyl-carrier-protein] synthase activity"/>
    <property type="evidence" value="ECO:0007669"/>
    <property type="project" value="InterPro"/>
</dbReference>
<dbReference type="EC" id="2.3.1.94" evidence="13"/>
<dbReference type="InterPro" id="IPR009081">
    <property type="entry name" value="PP-bd_ACP"/>
</dbReference>
<dbReference type="InterPro" id="IPR018201">
    <property type="entry name" value="Ketoacyl_synth_AS"/>
</dbReference>
<dbReference type="InterPro" id="IPR016036">
    <property type="entry name" value="Malonyl_transacylase_ACP-bd"/>
</dbReference>
<dbReference type="InterPro" id="IPR001227">
    <property type="entry name" value="Ac_transferase_dom_sf"/>
</dbReference>
<dbReference type="SUPFAM" id="SSF53901">
    <property type="entry name" value="Thiolase-like"/>
    <property type="match status" value="2"/>
</dbReference>
<dbReference type="InterPro" id="IPR057326">
    <property type="entry name" value="KR_dom"/>
</dbReference>
<keyword evidence="4 18" id="KW-0808">Transferase</keyword>
<feature type="active site" description="Proton acceptor; for dehydratase activity" evidence="14">
    <location>
        <position position="928"/>
    </location>
</feature>
<keyword evidence="6" id="KW-0045">Antibiotic biosynthesis</keyword>
<dbReference type="Pfam" id="PF02801">
    <property type="entry name" value="Ketoacyl-synt_C"/>
    <property type="match status" value="2"/>
</dbReference>
<comment type="subunit">
    <text evidence="12">Homodimer. Erythronolide synthase is composed of EryAI, EryAII and EryAIII multimodular (2 modules) polypeptides each coding for a functional synthase subunit which participates in 2 of the six FAS-like elongation steps required for formation of the polyketide. Module 1, 2, 3, 4, 5, and 6 participating in biosynthesis steps 1, 2, 3, 4, 5, and 6, respectively.</text>
</comment>
<comment type="function">
    <text evidence="10">Involved in the biosynthesis of antibiotic erythromycin via the biosynthesis of its aglycone precursor, 6-deoxyerythronolide B (6-dEB).</text>
</comment>
<dbReference type="FunFam" id="1.10.1200.10:FF:000007">
    <property type="entry name" value="Probable polyketide synthase pks17"/>
    <property type="match status" value="2"/>
</dbReference>
<dbReference type="Pfam" id="PF16197">
    <property type="entry name" value="KAsynt_C_assoc"/>
    <property type="match status" value="2"/>
</dbReference>
<dbReference type="InterPro" id="IPR036736">
    <property type="entry name" value="ACP-like_sf"/>
</dbReference>
<dbReference type="InterPro" id="IPR020806">
    <property type="entry name" value="PKS_PP-bd"/>
</dbReference>